<dbReference type="InterPro" id="IPR038491">
    <property type="entry name" value="Velvet_dom_sf"/>
</dbReference>
<feature type="region of interest" description="Disordered" evidence="5">
    <location>
        <begin position="478"/>
        <end position="616"/>
    </location>
</feature>
<sequence length="832" mass="91635">MHPNAAAAAAAIGEVDSRQHREHTLVLRQEPNRSRMCGIGEKADRRPVDPPPIIQLHVNDPTTVNNRIYLHNPYYFMYATLMDESGERELNTLSDKKARTMTGSVVASLAHLKDINGNDGAFFVFPDLSVRCEGVYRLKFSLFEIVGNQVFFCKSITSTMFTVYSAKKFPGMEESTRLTKLFAEQGLKIRVRKEQKSARPKGNRSRLIASVMHHDGASPSQPPLMTWNIDHRQSMSGSGAYSGHQMQYHPHHQPHPHHHQSQQQQQPLTHSQSQNPYPNTMANPQIPSVPTANPLPSRPTPPSTWNHAHVRRSSMSGSRVALSQSPQPLQPHSISQYAPAPDIQNQQYSEADGAVGYAHNRHQQQQQQEQQNSSVLRTASPVVNTSHYRGHHIHHHHHQDQQQQQQHQHQQEPNSGHHHSANTVSSPNSRSMNAKTIPTAVHAPGPPSSTHSANLTMHQSRAQAASQTLPPIHHQQTLSSGLVHGQQLHQHNDRRKSYSRDVPAQSGNSGSGNVSGGGEYFDSPSYQTQNMAPPSHAYPLYRSMHVGDEGSGRSQPHHHHFGQHRPWSPHHRTQQQQQQQHHQSPTHSGVAFGSDSRYSPYNRQIDSARDPRQHMSPGVRISALVSSASNDAASSSYQDQQQQQQLRSQSHIHSLPNLRTPQQQQQQSRPLNYSNSSSAPETPGSAVTATNNQHLQSSQVHIAGHGRAQNQSTYIGQQQQQHYRHASTKSPEATTAPIPVSFGDRSGRSMHGHHLPSSSSAPVLTRPGLASGGAMVSPALASAPTSASASVPAPVSASSQTQQQPSQQRRIAVHSLLISDSSSPERANGSPS</sequence>
<feature type="compositionally biased region" description="Gly residues" evidence="5">
    <location>
        <begin position="509"/>
        <end position="519"/>
    </location>
</feature>
<feature type="compositionally biased region" description="Low complexity" evidence="5">
    <location>
        <begin position="261"/>
        <end position="274"/>
    </location>
</feature>
<organism evidence="7 8">
    <name type="scientific">Coemansia asiatica</name>
    <dbReference type="NCBI Taxonomy" id="1052880"/>
    <lineage>
        <taxon>Eukaryota</taxon>
        <taxon>Fungi</taxon>
        <taxon>Fungi incertae sedis</taxon>
        <taxon>Zoopagomycota</taxon>
        <taxon>Kickxellomycotina</taxon>
        <taxon>Kickxellomycetes</taxon>
        <taxon>Kickxellales</taxon>
        <taxon>Kickxellaceae</taxon>
        <taxon>Coemansia</taxon>
    </lineage>
</organism>
<dbReference type="InterPro" id="IPR021740">
    <property type="entry name" value="Velvet"/>
</dbReference>
<feature type="region of interest" description="Disordered" evidence="5">
    <location>
        <begin position="214"/>
        <end position="337"/>
    </location>
</feature>
<dbReference type="InterPro" id="IPR037525">
    <property type="entry name" value="Velvet_dom"/>
</dbReference>
<feature type="compositionally biased region" description="Polar residues" evidence="5">
    <location>
        <begin position="313"/>
        <end position="336"/>
    </location>
</feature>
<gene>
    <name evidence="7" type="ORF">LPJ64_002310</name>
</gene>
<dbReference type="AlphaFoldDB" id="A0A9W7XN79"/>
<name>A0A9W7XN79_9FUNG</name>
<comment type="caution">
    <text evidence="7">The sequence shown here is derived from an EMBL/GenBank/DDBJ whole genome shotgun (WGS) entry which is preliminary data.</text>
</comment>
<keyword evidence="3" id="KW-0804">Transcription</keyword>
<feature type="compositionally biased region" description="Low complexity" evidence="5">
    <location>
        <begin position="574"/>
        <end position="583"/>
    </location>
</feature>
<reference evidence="7" key="1">
    <citation type="submission" date="2022-07" db="EMBL/GenBank/DDBJ databases">
        <title>Phylogenomic reconstructions and comparative analyses of Kickxellomycotina fungi.</title>
        <authorList>
            <person name="Reynolds N.K."/>
            <person name="Stajich J.E."/>
            <person name="Barry K."/>
            <person name="Grigoriev I.V."/>
            <person name="Crous P."/>
            <person name="Smith M.E."/>
        </authorList>
    </citation>
    <scope>NUCLEOTIDE SEQUENCE</scope>
    <source>
        <strain evidence="7">NBRC 105413</strain>
    </source>
</reference>
<evidence type="ECO:0000256" key="1">
    <source>
        <dbReference type="ARBA" id="ARBA00004123"/>
    </source>
</evidence>
<keyword evidence="2" id="KW-0805">Transcription regulation</keyword>
<feature type="domain" description="Velvet" evidence="6">
    <location>
        <begin position="17"/>
        <end position="192"/>
    </location>
</feature>
<evidence type="ECO:0000256" key="2">
    <source>
        <dbReference type="ARBA" id="ARBA00023015"/>
    </source>
</evidence>
<evidence type="ECO:0000256" key="5">
    <source>
        <dbReference type="SAM" id="MobiDB-lite"/>
    </source>
</evidence>
<feature type="compositionally biased region" description="Polar residues" evidence="5">
    <location>
        <begin position="668"/>
        <end position="688"/>
    </location>
</feature>
<evidence type="ECO:0000256" key="3">
    <source>
        <dbReference type="ARBA" id="ARBA00023163"/>
    </source>
</evidence>
<feature type="region of interest" description="Disordered" evidence="5">
    <location>
        <begin position="390"/>
        <end position="432"/>
    </location>
</feature>
<dbReference type="PANTHER" id="PTHR33572">
    <property type="entry name" value="SPORE DEVELOPMENT REGULATOR VOSA"/>
    <property type="match status" value="1"/>
</dbReference>
<feature type="region of interest" description="Disordered" evidence="5">
    <location>
        <begin position="658"/>
        <end position="688"/>
    </location>
</feature>
<feature type="compositionally biased region" description="Polar residues" evidence="5">
    <location>
        <begin position="818"/>
        <end position="832"/>
    </location>
</feature>
<proteinExistence type="predicted"/>
<feature type="compositionally biased region" description="Polar residues" evidence="5">
    <location>
        <begin position="275"/>
        <end position="291"/>
    </location>
</feature>
<evidence type="ECO:0000256" key="4">
    <source>
        <dbReference type="ARBA" id="ARBA00023242"/>
    </source>
</evidence>
<feature type="compositionally biased region" description="Polar residues" evidence="5">
    <location>
        <begin position="708"/>
        <end position="721"/>
    </location>
</feature>
<protein>
    <recommendedName>
        <fullName evidence="6">Velvet domain-containing protein</fullName>
    </recommendedName>
</protein>
<dbReference type="PANTHER" id="PTHR33572:SF18">
    <property type="entry name" value="SPORE DEVELOPMENT REGULATOR VOSA"/>
    <property type="match status" value="1"/>
</dbReference>
<dbReference type="GO" id="GO:0005634">
    <property type="term" value="C:nucleus"/>
    <property type="evidence" value="ECO:0007669"/>
    <property type="project" value="UniProtKB-SubCell"/>
</dbReference>
<dbReference type="EMBL" id="JANBOH010000072">
    <property type="protein sequence ID" value="KAJ1646165.1"/>
    <property type="molecule type" value="Genomic_DNA"/>
</dbReference>
<keyword evidence="4" id="KW-0539">Nucleus</keyword>
<dbReference type="Pfam" id="PF11754">
    <property type="entry name" value="Velvet"/>
    <property type="match status" value="1"/>
</dbReference>
<feature type="compositionally biased region" description="Basic residues" evidence="5">
    <location>
        <begin position="555"/>
        <end position="573"/>
    </location>
</feature>
<feature type="compositionally biased region" description="Polar residues" evidence="5">
    <location>
        <begin position="596"/>
        <end position="605"/>
    </location>
</feature>
<dbReference type="PROSITE" id="PS51821">
    <property type="entry name" value="VELVET"/>
    <property type="match status" value="1"/>
</dbReference>
<evidence type="ECO:0000259" key="6">
    <source>
        <dbReference type="PROSITE" id="PS51821"/>
    </source>
</evidence>
<keyword evidence="8" id="KW-1185">Reference proteome</keyword>
<dbReference type="Gene3D" id="2.60.40.3960">
    <property type="entry name" value="Velvet domain"/>
    <property type="match status" value="1"/>
</dbReference>
<evidence type="ECO:0000313" key="7">
    <source>
        <dbReference type="EMBL" id="KAJ1646165.1"/>
    </source>
</evidence>
<feature type="region of interest" description="Disordered" evidence="5">
    <location>
        <begin position="630"/>
        <end position="649"/>
    </location>
</feature>
<feature type="region of interest" description="Disordered" evidence="5">
    <location>
        <begin position="703"/>
        <end position="832"/>
    </location>
</feature>
<comment type="subcellular location">
    <subcellularLocation>
        <location evidence="1">Nucleus</location>
    </subcellularLocation>
</comment>
<feature type="compositionally biased region" description="Low complexity" evidence="5">
    <location>
        <begin position="776"/>
        <end position="808"/>
    </location>
</feature>
<feature type="compositionally biased region" description="Basic residues" evidence="5">
    <location>
        <begin position="249"/>
        <end position="260"/>
    </location>
</feature>
<accession>A0A9W7XN79</accession>
<evidence type="ECO:0000313" key="8">
    <source>
        <dbReference type="Proteomes" id="UP001145021"/>
    </source>
</evidence>
<feature type="compositionally biased region" description="Polar residues" evidence="5">
    <location>
        <begin position="421"/>
        <end position="432"/>
    </location>
</feature>
<dbReference type="Proteomes" id="UP001145021">
    <property type="component" value="Unassembled WGS sequence"/>
</dbReference>